<keyword evidence="4" id="KW-1185">Reference proteome</keyword>
<dbReference type="Proteomes" id="UP001285521">
    <property type="component" value="Unassembled WGS sequence"/>
</dbReference>
<protein>
    <submittedName>
        <fullName evidence="3">Uncharacterized protein</fullName>
    </submittedName>
</protein>
<reference evidence="3 4" key="2">
    <citation type="submission" date="2023-11" db="EMBL/GenBank/DDBJ databases">
        <authorList>
            <person name="Lara A.C."/>
            <person name="Chronakova A."/>
        </authorList>
    </citation>
    <scope>NUCLEOTIDE SEQUENCE [LARGE SCALE GENOMIC DNA]</scope>
    <source>
        <strain evidence="3 4">BCCO 10_0856</strain>
    </source>
</reference>
<proteinExistence type="predicted"/>
<sequence>MITIIDGWLREPQIRAFMLTILAMVLIGLVLIVGLASGALGALINTVLPSLTAKVIAMTIGTTLSGGAIAWTRRRRVKRRNNPADTAAPTRPAPSA</sequence>
<feature type="transmembrane region" description="Helical" evidence="2">
    <location>
        <begin position="21"/>
        <end position="45"/>
    </location>
</feature>
<comment type="caution">
    <text evidence="3">The sequence shown here is derived from an EMBL/GenBank/DDBJ whole genome shotgun (WGS) entry which is preliminary data.</text>
</comment>
<gene>
    <name evidence="3" type="ORF">SK803_12350</name>
</gene>
<dbReference type="RefSeq" id="WP_319966068.1">
    <property type="nucleotide sequence ID" value="NZ_JAXAVW010000008.1"/>
</dbReference>
<accession>A0ABU4SYN1</accession>
<organism evidence="3 4">
    <name type="scientific">Lentzea miocenica</name>
    <dbReference type="NCBI Taxonomy" id="3095431"/>
    <lineage>
        <taxon>Bacteria</taxon>
        <taxon>Bacillati</taxon>
        <taxon>Actinomycetota</taxon>
        <taxon>Actinomycetes</taxon>
        <taxon>Pseudonocardiales</taxon>
        <taxon>Pseudonocardiaceae</taxon>
        <taxon>Lentzea</taxon>
    </lineage>
</organism>
<evidence type="ECO:0000313" key="4">
    <source>
        <dbReference type="Proteomes" id="UP001285521"/>
    </source>
</evidence>
<keyword evidence="2" id="KW-0472">Membrane</keyword>
<name>A0ABU4SYN1_9PSEU</name>
<feature type="transmembrane region" description="Helical" evidence="2">
    <location>
        <begin position="51"/>
        <end position="71"/>
    </location>
</feature>
<keyword evidence="2" id="KW-1133">Transmembrane helix</keyword>
<feature type="region of interest" description="Disordered" evidence="1">
    <location>
        <begin position="76"/>
        <end position="96"/>
    </location>
</feature>
<evidence type="ECO:0000313" key="3">
    <source>
        <dbReference type="EMBL" id="MDX8031011.1"/>
    </source>
</evidence>
<keyword evidence="2" id="KW-0812">Transmembrane</keyword>
<reference evidence="3 4" key="1">
    <citation type="submission" date="2023-11" db="EMBL/GenBank/DDBJ databases">
        <title>Lentzea sokolovensis, sp. nov., Lentzea kristufkii, sp. nov., and Lentzea miocenensis, sp. nov., rare actinobacteria from Sokolov Coal Basin, Miocene lacustrine sediment, Czech Republic.</title>
        <authorList>
            <person name="Lara A."/>
            <person name="Kotroba L."/>
            <person name="Nouioui I."/>
            <person name="Neumann-Schaal M."/>
            <person name="Mast Y."/>
            <person name="Chronakova A."/>
        </authorList>
    </citation>
    <scope>NUCLEOTIDE SEQUENCE [LARGE SCALE GENOMIC DNA]</scope>
    <source>
        <strain evidence="3 4">BCCO 10_0856</strain>
    </source>
</reference>
<evidence type="ECO:0000256" key="1">
    <source>
        <dbReference type="SAM" id="MobiDB-lite"/>
    </source>
</evidence>
<dbReference type="EMBL" id="JAXAVW010000008">
    <property type="protein sequence ID" value="MDX8031011.1"/>
    <property type="molecule type" value="Genomic_DNA"/>
</dbReference>
<evidence type="ECO:0000256" key="2">
    <source>
        <dbReference type="SAM" id="Phobius"/>
    </source>
</evidence>